<dbReference type="PANTHER" id="PTHR43026">
    <property type="entry name" value="2-HYDROXYACID DEHYDROGENASE HOMOLOG 1-RELATED"/>
    <property type="match status" value="1"/>
</dbReference>
<dbReference type="SUPFAM" id="SSF51735">
    <property type="entry name" value="NAD(P)-binding Rossmann-fold domains"/>
    <property type="match status" value="1"/>
</dbReference>
<dbReference type="Proteomes" id="UP000240042">
    <property type="component" value="Unassembled WGS sequence"/>
</dbReference>
<proteinExistence type="inferred from homology"/>
<dbReference type="RefSeq" id="WP_092318449.1">
    <property type="nucleotide sequence ID" value="NZ_FOKY01000002.1"/>
</dbReference>
<dbReference type="GO" id="GO:0051287">
    <property type="term" value="F:NAD binding"/>
    <property type="evidence" value="ECO:0007669"/>
    <property type="project" value="InterPro"/>
</dbReference>
<dbReference type="InterPro" id="IPR036291">
    <property type="entry name" value="NAD(P)-bd_dom_sf"/>
</dbReference>
<sequence length="331" mass="37608">MAVKLICFGVRPVEVNYFEELNKNFNYELTLVSELLSPKNTSLAQKHDAVLLRANCFADETILNKFASYNIKYLLTRTVGYNHIDIEYARNLGIKMAYVPYYSPNAIAELVISMSMNFLRHLSYTTHRTQAGNFTIDEIMFSKEIRSCTVGIIGMGKIGLTVARLFQSLGASVIGHDPSPSIEAQQYSLLPLDDILLQSDIITLHCPYIPDKNYHFINEDFLKKMKKGSILINTARGELQDINAIIKSLKSNHLGYFGTDTIEDESQIFFQNWKDQIIPNKDISILMDLYPQVLITPHIGSYTQEALTNMIQISYQNLQELLNNSPCSNEL</sequence>
<dbReference type="OrthoDB" id="9805416at2"/>
<evidence type="ECO:0000256" key="1">
    <source>
        <dbReference type="ARBA" id="ARBA00005854"/>
    </source>
</evidence>
<dbReference type="SUPFAM" id="SSF52283">
    <property type="entry name" value="Formate/glycerate dehydrogenase catalytic domain-like"/>
    <property type="match status" value="1"/>
</dbReference>
<dbReference type="GO" id="GO:0008720">
    <property type="term" value="F:D-lactate dehydrogenase (NAD+) activity"/>
    <property type="evidence" value="ECO:0007669"/>
    <property type="project" value="TreeGrafter"/>
</dbReference>
<dbReference type="PROSITE" id="PS00065">
    <property type="entry name" value="D_2_HYDROXYACID_DH_1"/>
    <property type="match status" value="1"/>
</dbReference>
<feature type="domain" description="D-isomer specific 2-hydroxyacid dehydrogenase catalytic" evidence="4">
    <location>
        <begin position="9"/>
        <end position="330"/>
    </location>
</feature>
<dbReference type="InterPro" id="IPR058205">
    <property type="entry name" value="D-LDH-like"/>
</dbReference>
<keyword evidence="3" id="KW-0560">Oxidoreductase</keyword>
<evidence type="ECO:0000256" key="2">
    <source>
        <dbReference type="ARBA" id="ARBA00023027"/>
    </source>
</evidence>
<gene>
    <name evidence="6" type="ORF">SAMN02745150_00584</name>
</gene>
<evidence type="ECO:0000313" key="6">
    <source>
        <dbReference type="EMBL" id="SFB74859.1"/>
    </source>
</evidence>
<comment type="similarity">
    <text evidence="1 3">Belongs to the D-isomer specific 2-hydroxyacid dehydrogenase family.</text>
</comment>
<reference evidence="7" key="1">
    <citation type="submission" date="2016-10" db="EMBL/GenBank/DDBJ databases">
        <authorList>
            <person name="Varghese N."/>
            <person name="Submissions S."/>
        </authorList>
    </citation>
    <scope>NUCLEOTIDE SEQUENCE [LARGE SCALE GENOMIC DNA]</scope>
    <source>
        <strain evidence="7">ATCC 43811</strain>
    </source>
</reference>
<organism evidence="6 7">
    <name type="scientific">Brevinema andersonii</name>
    <dbReference type="NCBI Taxonomy" id="34097"/>
    <lineage>
        <taxon>Bacteria</taxon>
        <taxon>Pseudomonadati</taxon>
        <taxon>Spirochaetota</taxon>
        <taxon>Spirochaetia</taxon>
        <taxon>Brevinematales</taxon>
        <taxon>Brevinemataceae</taxon>
        <taxon>Brevinema</taxon>
    </lineage>
</organism>
<evidence type="ECO:0000259" key="5">
    <source>
        <dbReference type="Pfam" id="PF02826"/>
    </source>
</evidence>
<dbReference type="InterPro" id="IPR006140">
    <property type="entry name" value="D-isomer_DH_NAD-bd"/>
</dbReference>
<dbReference type="Pfam" id="PF00389">
    <property type="entry name" value="2-Hacid_dh"/>
    <property type="match status" value="1"/>
</dbReference>
<keyword evidence="2" id="KW-0520">NAD</keyword>
<accession>A0A1I1DIQ3</accession>
<dbReference type="EMBL" id="FOKY01000002">
    <property type="protein sequence ID" value="SFB74859.1"/>
    <property type="molecule type" value="Genomic_DNA"/>
</dbReference>
<feature type="domain" description="D-isomer specific 2-hydroxyacid dehydrogenase NAD-binding" evidence="5">
    <location>
        <begin position="113"/>
        <end position="300"/>
    </location>
</feature>
<evidence type="ECO:0000259" key="4">
    <source>
        <dbReference type="Pfam" id="PF00389"/>
    </source>
</evidence>
<keyword evidence="7" id="KW-1185">Reference proteome</keyword>
<evidence type="ECO:0000256" key="3">
    <source>
        <dbReference type="RuleBase" id="RU003719"/>
    </source>
</evidence>
<dbReference type="InterPro" id="IPR029752">
    <property type="entry name" value="D-isomer_DH_CS1"/>
</dbReference>
<dbReference type="Pfam" id="PF02826">
    <property type="entry name" value="2-Hacid_dh_C"/>
    <property type="match status" value="1"/>
</dbReference>
<dbReference type="STRING" id="34097.SAMN02745150_00584"/>
<dbReference type="Gene3D" id="3.40.50.720">
    <property type="entry name" value="NAD(P)-binding Rossmann-like Domain"/>
    <property type="match status" value="2"/>
</dbReference>
<dbReference type="InterPro" id="IPR006139">
    <property type="entry name" value="D-isomer_2_OHA_DH_cat_dom"/>
</dbReference>
<protein>
    <submittedName>
        <fullName evidence="6">D-lactate dehydrogenase</fullName>
    </submittedName>
</protein>
<evidence type="ECO:0000313" key="7">
    <source>
        <dbReference type="Proteomes" id="UP000240042"/>
    </source>
</evidence>
<dbReference type="AlphaFoldDB" id="A0A1I1DIQ3"/>
<dbReference type="PANTHER" id="PTHR43026:SF1">
    <property type="entry name" value="2-HYDROXYACID DEHYDROGENASE HOMOLOG 1-RELATED"/>
    <property type="match status" value="1"/>
</dbReference>
<name>A0A1I1DIQ3_BREAD</name>